<proteinExistence type="inferred from homology"/>
<protein>
    <recommendedName>
        <fullName evidence="6">2-methylisocitrate lyase</fullName>
        <ecNumber evidence="3">4.1.3.30</ecNumber>
    </recommendedName>
</protein>
<dbReference type="PANTHER" id="PTHR42905:SF5">
    <property type="entry name" value="CARBOXYVINYL-CARBOXYPHOSPHONATE PHOSPHORYLMUTASE, CHLOROPLASTIC"/>
    <property type="match status" value="1"/>
</dbReference>
<comment type="similarity">
    <text evidence="2">Belongs to the isocitrate lyase/PEP mutase superfamily. Methylisocitrate lyase family.</text>
</comment>
<dbReference type="Gene3D" id="3.20.20.60">
    <property type="entry name" value="Phosphoenolpyruvate-binding domains"/>
    <property type="match status" value="1"/>
</dbReference>
<evidence type="ECO:0000256" key="5">
    <source>
        <dbReference type="ARBA" id="ARBA00057039"/>
    </source>
</evidence>
<evidence type="ECO:0000313" key="8">
    <source>
        <dbReference type="Proteomes" id="UP000036449"/>
    </source>
</evidence>
<comment type="catalytic activity">
    <reaction evidence="1">
        <text>(2S,3R)-3-hydroxybutane-1,2,3-tricarboxylate = pyruvate + succinate</text>
        <dbReference type="Rhea" id="RHEA:16809"/>
        <dbReference type="ChEBI" id="CHEBI:15361"/>
        <dbReference type="ChEBI" id="CHEBI:30031"/>
        <dbReference type="ChEBI" id="CHEBI:57429"/>
        <dbReference type="EC" id="4.1.3.30"/>
    </reaction>
</comment>
<dbReference type="EC" id="4.1.3.30" evidence="3"/>
<dbReference type="Pfam" id="PF13714">
    <property type="entry name" value="PEP_mutase"/>
    <property type="match status" value="1"/>
</dbReference>
<dbReference type="OrthoDB" id="9771433at2"/>
<dbReference type="InterPro" id="IPR015813">
    <property type="entry name" value="Pyrv/PenolPyrv_kinase-like_dom"/>
</dbReference>
<comment type="subunit">
    <text evidence="4">Homotetramer; dimer of dimers.</text>
</comment>
<dbReference type="InterPro" id="IPR018523">
    <property type="entry name" value="Isocitrate_lyase_ph_CS"/>
</dbReference>
<accession>A0A0J6SCJ2</accession>
<dbReference type="SUPFAM" id="SSF51621">
    <property type="entry name" value="Phosphoenolpyruvate/pyruvate domain"/>
    <property type="match status" value="1"/>
</dbReference>
<dbReference type="FunFam" id="3.20.20.60:FF:000009">
    <property type="entry name" value="2-methylisocitrate lyase"/>
    <property type="match status" value="1"/>
</dbReference>
<name>A0A0J6SCJ2_9HYPH</name>
<evidence type="ECO:0000256" key="1">
    <source>
        <dbReference type="ARBA" id="ARBA00001050"/>
    </source>
</evidence>
<evidence type="ECO:0000256" key="3">
    <source>
        <dbReference type="ARBA" id="ARBA00012260"/>
    </source>
</evidence>
<evidence type="ECO:0000256" key="4">
    <source>
        <dbReference type="ARBA" id="ARBA00044762"/>
    </source>
</evidence>
<dbReference type="Proteomes" id="UP000036449">
    <property type="component" value="Unassembled WGS sequence"/>
</dbReference>
<comment type="function">
    <text evidence="5">Involved in the catabolism of short chain fatty acids (SCFA) via the 2-methylcitrate cycle I (propionate degradation route). Catalyzes the thermodynamically favored C-C bond cleavage of (2R,3S)-2-methylisocitrate to yield pyruvate and succinate via an alpha-carboxy-carbanion intermediate.</text>
</comment>
<evidence type="ECO:0000256" key="6">
    <source>
        <dbReference type="ARBA" id="ARBA00073849"/>
    </source>
</evidence>
<dbReference type="InterPro" id="IPR040442">
    <property type="entry name" value="Pyrv_kinase-like_dom_sf"/>
</dbReference>
<reference evidence="7 8" key="1">
    <citation type="submission" date="2015-03" db="EMBL/GenBank/DDBJ databases">
        <title>Genome sequencing of Methylobacterium tarhaniae DSM 25844.</title>
        <authorList>
            <person name="Chaudhry V."/>
            <person name="Patil P.B."/>
        </authorList>
    </citation>
    <scope>NUCLEOTIDE SEQUENCE [LARGE SCALE GENOMIC DNA]</scope>
    <source>
        <strain evidence="7 8">DSM 25844</strain>
    </source>
</reference>
<keyword evidence="8" id="KW-1185">Reference proteome</keyword>
<organism evidence="7 8">
    <name type="scientific">Methylobacterium tarhaniae</name>
    <dbReference type="NCBI Taxonomy" id="1187852"/>
    <lineage>
        <taxon>Bacteria</taxon>
        <taxon>Pseudomonadati</taxon>
        <taxon>Pseudomonadota</taxon>
        <taxon>Alphaproteobacteria</taxon>
        <taxon>Hyphomicrobiales</taxon>
        <taxon>Methylobacteriaceae</taxon>
        <taxon>Methylobacterium</taxon>
    </lineage>
</organism>
<dbReference type="EMBL" id="LABZ01000244">
    <property type="protein sequence ID" value="KMO31384.1"/>
    <property type="molecule type" value="Genomic_DNA"/>
</dbReference>
<gene>
    <name evidence="7" type="ORF">VQ03_27185</name>
</gene>
<comment type="caution">
    <text evidence="7">The sequence shown here is derived from an EMBL/GenBank/DDBJ whole genome shotgun (WGS) entry which is preliminary data.</text>
</comment>
<evidence type="ECO:0000256" key="2">
    <source>
        <dbReference type="ARBA" id="ARBA00009282"/>
    </source>
</evidence>
<dbReference type="RefSeq" id="WP_048454032.1">
    <property type="nucleotide sequence ID" value="NZ_JBNNPJ010000014.1"/>
</dbReference>
<dbReference type="PROSITE" id="PS00161">
    <property type="entry name" value="ISOCITRATE_LYASE"/>
    <property type="match status" value="1"/>
</dbReference>
<dbReference type="AlphaFoldDB" id="A0A0J6SCJ2"/>
<dbReference type="InterPro" id="IPR039556">
    <property type="entry name" value="ICL/PEPM"/>
</dbReference>
<evidence type="ECO:0000313" key="7">
    <source>
        <dbReference type="EMBL" id="KMO31384.1"/>
    </source>
</evidence>
<dbReference type="PATRIC" id="fig|1187852.3.peg.3436"/>
<sequence>MSLKSRLAEDRVLVAPGVYDALTASIATDAGFEALYLSGAAIAYTRLGRPDIGLVSMSEVAETVTLVRDRVATPLVVDADNGYGNALNVERTVRLFERAGASAIQLEDQSYPKRCGHLQDKTLIGQAEMVGKIKAALDARRSDETLIVARTDAVAVEGFERAIERAQAYSEAGADVLFVEAPRSADQLASVTKALGSTRPLLANMVEGGDTPLASAADLGAIGFRLVIFPGGIVRALARTAQAYYGSLAKAGTNMPFADRMFDFGELNALIGTPEMLARGRFYEGAERAPAGAMEGSAQ</sequence>
<dbReference type="CDD" id="cd00377">
    <property type="entry name" value="ICL_PEPM"/>
    <property type="match status" value="1"/>
</dbReference>
<dbReference type="PANTHER" id="PTHR42905">
    <property type="entry name" value="PHOSPHOENOLPYRUVATE CARBOXYLASE"/>
    <property type="match status" value="1"/>
</dbReference>
<dbReference type="GO" id="GO:0046421">
    <property type="term" value="F:methylisocitrate lyase activity"/>
    <property type="evidence" value="ECO:0007669"/>
    <property type="project" value="UniProtKB-EC"/>
</dbReference>